<dbReference type="AlphaFoldDB" id="A0A9J7L3C2"/>
<sequence length="154" mass="16826">MGAVPEKQRRRDAAVHSLRRDYYDGTAGALAAAGTTVSLGAAGPDEEVSQAPCVADDLVVEEKMYFEHDKSCRGNDLETTARRTTLVHVGGADFNYTGSRAVVSCHYMKQASATGRRAETLYYNYLLRPSYCRGGSRQYCTAVFLNSSAVRLDI</sequence>
<reference evidence="2" key="2">
    <citation type="submission" date="2025-08" db="UniProtKB">
        <authorList>
            <consortium name="RefSeq"/>
        </authorList>
    </citation>
    <scope>IDENTIFICATION</scope>
    <source>
        <strain evidence="2">S238N-H82</strain>
        <tissue evidence="2">Testes</tissue>
    </source>
</reference>
<dbReference type="RefSeq" id="XP_035675153.1">
    <property type="nucleotide sequence ID" value="XM_035819260.1"/>
</dbReference>
<keyword evidence="1" id="KW-1185">Reference proteome</keyword>
<reference evidence="1" key="1">
    <citation type="journal article" date="2020" name="Nat. Ecol. Evol.">
        <title>Deeply conserved synteny resolves early events in vertebrate evolution.</title>
        <authorList>
            <person name="Simakov O."/>
            <person name="Marletaz F."/>
            <person name="Yue J.X."/>
            <person name="O'Connell B."/>
            <person name="Jenkins J."/>
            <person name="Brandt A."/>
            <person name="Calef R."/>
            <person name="Tung C.H."/>
            <person name="Huang T.K."/>
            <person name="Schmutz J."/>
            <person name="Satoh N."/>
            <person name="Yu J.K."/>
            <person name="Putnam N.H."/>
            <person name="Green R.E."/>
            <person name="Rokhsar D.S."/>
        </authorList>
    </citation>
    <scope>NUCLEOTIDE SEQUENCE [LARGE SCALE GENOMIC DNA]</scope>
    <source>
        <strain evidence="1">S238N-H82</strain>
    </source>
</reference>
<evidence type="ECO:0000313" key="2">
    <source>
        <dbReference type="RefSeq" id="XP_035675153.1"/>
    </source>
</evidence>
<gene>
    <name evidence="2" type="primary">LOC118414922</name>
</gene>
<dbReference type="GeneID" id="118414922"/>
<dbReference type="Proteomes" id="UP000001554">
    <property type="component" value="Chromosome 4"/>
</dbReference>
<proteinExistence type="predicted"/>
<protein>
    <submittedName>
        <fullName evidence="2">Uncharacterized protein LOC118414922 isoform X1</fullName>
    </submittedName>
</protein>
<evidence type="ECO:0000313" key="1">
    <source>
        <dbReference type="Proteomes" id="UP000001554"/>
    </source>
</evidence>
<dbReference type="KEGG" id="bfo:118414922"/>
<name>A0A9J7L3C2_BRAFL</name>
<organism evidence="1 2">
    <name type="scientific">Branchiostoma floridae</name>
    <name type="common">Florida lancelet</name>
    <name type="synonym">Amphioxus</name>
    <dbReference type="NCBI Taxonomy" id="7739"/>
    <lineage>
        <taxon>Eukaryota</taxon>
        <taxon>Metazoa</taxon>
        <taxon>Chordata</taxon>
        <taxon>Cephalochordata</taxon>
        <taxon>Leptocardii</taxon>
        <taxon>Amphioxiformes</taxon>
        <taxon>Branchiostomatidae</taxon>
        <taxon>Branchiostoma</taxon>
    </lineage>
</organism>
<accession>A0A9J7L3C2</accession>